<evidence type="ECO:0000256" key="2">
    <source>
        <dbReference type="ARBA" id="ARBA00023015"/>
    </source>
</evidence>
<dbReference type="AlphaFoldDB" id="A0A9X4P7T8"/>
<evidence type="ECO:0000256" key="1">
    <source>
        <dbReference type="ARBA" id="ARBA00009437"/>
    </source>
</evidence>
<dbReference type="InterPro" id="IPR036388">
    <property type="entry name" value="WH-like_DNA-bd_sf"/>
</dbReference>
<keyword evidence="2" id="KW-0805">Transcription regulation</keyword>
<evidence type="ECO:0000256" key="3">
    <source>
        <dbReference type="ARBA" id="ARBA00023125"/>
    </source>
</evidence>
<keyword evidence="7" id="KW-1185">Reference proteome</keyword>
<feature type="domain" description="HTH lysR-type" evidence="5">
    <location>
        <begin position="11"/>
        <end position="60"/>
    </location>
</feature>
<keyword evidence="3" id="KW-0238">DNA-binding</keyword>
<dbReference type="PANTHER" id="PTHR30537:SF17">
    <property type="entry name" value="LYSR-FAMILY REGULATORY PROTEIN"/>
    <property type="match status" value="1"/>
</dbReference>
<gene>
    <name evidence="6" type="ORF">H010_19387</name>
</gene>
<accession>A0A9X4P7T8</accession>
<dbReference type="PRINTS" id="PR00039">
    <property type="entry name" value="HTHLYSR"/>
</dbReference>
<dbReference type="GO" id="GO:0043565">
    <property type="term" value="F:sequence-specific DNA binding"/>
    <property type="evidence" value="ECO:0007669"/>
    <property type="project" value="TreeGrafter"/>
</dbReference>
<evidence type="ECO:0000313" key="6">
    <source>
        <dbReference type="EMBL" id="MDG5977428.1"/>
    </source>
</evidence>
<dbReference type="RefSeq" id="WP_068167486.1">
    <property type="nucleotide sequence ID" value="NZ_AOGK01000020.1"/>
</dbReference>
<dbReference type="GO" id="GO:0006351">
    <property type="term" value="P:DNA-templated transcription"/>
    <property type="evidence" value="ECO:0007669"/>
    <property type="project" value="TreeGrafter"/>
</dbReference>
<organism evidence="6 7">
    <name type="scientific">Hydrogenophaga taeniospiralis CCUG 15921</name>
    <dbReference type="NCBI Taxonomy" id="1281780"/>
    <lineage>
        <taxon>Bacteria</taxon>
        <taxon>Pseudomonadati</taxon>
        <taxon>Pseudomonadota</taxon>
        <taxon>Betaproteobacteria</taxon>
        <taxon>Burkholderiales</taxon>
        <taxon>Comamonadaceae</taxon>
        <taxon>Hydrogenophaga</taxon>
    </lineage>
</organism>
<evidence type="ECO:0000313" key="7">
    <source>
        <dbReference type="Proteomes" id="UP001152876"/>
    </source>
</evidence>
<dbReference type="OrthoDB" id="9110639at2"/>
<dbReference type="SUPFAM" id="SSF53850">
    <property type="entry name" value="Periplasmic binding protein-like II"/>
    <property type="match status" value="1"/>
</dbReference>
<dbReference type="InterPro" id="IPR058163">
    <property type="entry name" value="LysR-type_TF_proteobact-type"/>
</dbReference>
<dbReference type="InterPro" id="IPR000847">
    <property type="entry name" value="LysR_HTH_N"/>
</dbReference>
<dbReference type="PANTHER" id="PTHR30537">
    <property type="entry name" value="HTH-TYPE TRANSCRIPTIONAL REGULATOR"/>
    <property type="match status" value="1"/>
</dbReference>
<comment type="similarity">
    <text evidence="1">Belongs to the LysR transcriptional regulatory family.</text>
</comment>
<dbReference type="Pfam" id="PF03466">
    <property type="entry name" value="LysR_substrate"/>
    <property type="match status" value="1"/>
</dbReference>
<proteinExistence type="inferred from homology"/>
<dbReference type="Proteomes" id="UP001152876">
    <property type="component" value="Unassembled WGS sequence"/>
</dbReference>
<evidence type="ECO:0000256" key="4">
    <source>
        <dbReference type="ARBA" id="ARBA00023163"/>
    </source>
</evidence>
<dbReference type="InterPro" id="IPR036390">
    <property type="entry name" value="WH_DNA-bd_sf"/>
</dbReference>
<dbReference type="EMBL" id="AOGK01000020">
    <property type="protein sequence ID" value="MDG5977428.1"/>
    <property type="molecule type" value="Genomic_DNA"/>
</dbReference>
<dbReference type="SUPFAM" id="SSF46785">
    <property type="entry name" value="Winged helix' DNA-binding domain"/>
    <property type="match status" value="1"/>
</dbReference>
<comment type="caution">
    <text evidence="6">The sequence shown here is derived from an EMBL/GenBank/DDBJ whole genome shotgun (WGS) entry which is preliminary data.</text>
</comment>
<sequence length="307" mass="33238">MSEQFRGVEEFVAAVEAGSFAQAAQRLHITRSAVAKSIAVMESRLGVRLFHRTTRSQSLTDEGAACYERCRRALQELEAARQDIDAGRLVPTGRVRVSMPDVVGRLCVVPLLLELAQQHPELVLEVSLNDRRVDLVEDGVDVALRSGALPDSAVLSARSVGHQWMGVYAAPAYLAARGRPADLAGLRAQFPAHRFIVYGRAGASGLWRFGQGERPEDTLPIPAPALVFDSIEAMCAAAVAGLGLVRLPKWLVAPAVASGQLLPVFDEPVPFGFPMHLLWPHSRRLPLKTRVVLDLLGQRLPGLLAAS</sequence>
<dbReference type="InterPro" id="IPR005119">
    <property type="entry name" value="LysR_subst-bd"/>
</dbReference>
<dbReference type="Pfam" id="PF00126">
    <property type="entry name" value="HTH_1"/>
    <property type="match status" value="1"/>
</dbReference>
<dbReference type="FunFam" id="1.10.10.10:FF:000001">
    <property type="entry name" value="LysR family transcriptional regulator"/>
    <property type="match status" value="1"/>
</dbReference>
<protein>
    <submittedName>
        <fullName evidence="6">LysR family transcriptional regulator</fullName>
    </submittedName>
</protein>
<dbReference type="GO" id="GO:0003700">
    <property type="term" value="F:DNA-binding transcription factor activity"/>
    <property type="evidence" value="ECO:0007669"/>
    <property type="project" value="InterPro"/>
</dbReference>
<keyword evidence="4" id="KW-0804">Transcription</keyword>
<evidence type="ECO:0000259" key="5">
    <source>
        <dbReference type="PROSITE" id="PS50931"/>
    </source>
</evidence>
<dbReference type="Gene3D" id="3.40.190.290">
    <property type="match status" value="1"/>
</dbReference>
<dbReference type="Gene3D" id="1.10.10.10">
    <property type="entry name" value="Winged helix-like DNA-binding domain superfamily/Winged helix DNA-binding domain"/>
    <property type="match status" value="1"/>
</dbReference>
<name>A0A9X4P7T8_9BURK</name>
<reference evidence="6" key="1">
    <citation type="submission" date="2013-01" db="EMBL/GenBank/DDBJ databases">
        <title>Genome draft of Hydrogenophaga taeniospiralis 2K1.</title>
        <authorList>
            <person name="Gomila M."/>
            <person name="Lalucat J."/>
        </authorList>
    </citation>
    <scope>NUCLEOTIDE SEQUENCE</scope>
    <source>
        <strain evidence="6">CCUG 15921</strain>
    </source>
</reference>
<dbReference type="PROSITE" id="PS50931">
    <property type="entry name" value="HTH_LYSR"/>
    <property type="match status" value="1"/>
</dbReference>